<sequence length="516" mass="56515">MAFFAPSVLGLGQDTMYLRRYSTHWRSYLGVHQPMNGAESKPLAHVGEVPLVVDIDGTLIRTDLLIENFFTMLAAKPWVALGIWRLPLRSKAWLKDYLAANSDLDVTTLPLNQPVVDFLLQEKAKGRHIYLASASNQRLVEALARHLGFIDGSFGSNEAVNLSGKAKADVLCRAFGERGFDYIGNDRVDFAVWRRCRVAIATNATARLVRQLKAERQDAVELAVPKAGIKVYLKAIRVHQWLKNLLVFVPLLASHDLTGHTIANSLLAALAFSLAASSAYLLNDLLDLPNDRVHPSKRHRPLASGRLPLIQGAVLAPLLLGVSTLCGGVVSADFLAVLAAYYIITLAYSLHLKRHMLIDVLTLAGLYTMRILAGSAAIDRPSSAWLLGFSVFVFLCLALIKRYIELVGSLKANKGNPKGRGYRLEDLSILSGLASASGYCSVLVLALYFNSPEVHVLYRNPSLLWLACAPLLYWISRLLLLAHRGELHDDPVVFAATDRTSLITGAVMVAIVLAAI</sequence>
<gene>
    <name evidence="7" type="ORF">Y958_28295</name>
</gene>
<evidence type="ECO:0000256" key="2">
    <source>
        <dbReference type="ARBA" id="ARBA00022475"/>
    </source>
</evidence>
<evidence type="ECO:0008006" key="9">
    <source>
        <dbReference type="Google" id="ProtNLM"/>
    </source>
</evidence>
<evidence type="ECO:0000256" key="4">
    <source>
        <dbReference type="ARBA" id="ARBA00022989"/>
    </source>
</evidence>
<dbReference type="PANTHER" id="PTHR11048:SF5">
    <property type="entry name" value="DECAPRENYL-PHOSPHATE PHOSPHORIBOSYLTRANSFERASE"/>
    <property type="match status" value="1"/>
</dbReference>
<feature type="transmembrane region" description="Helical" evidence="6">
    <location>
        <begin position="328"/>
        <end position="350"/>
    </location>
</feature>
<dbReference type="GO" id="GO:0009247">
    <property type="term" value="P:glycolipid biosynthetic process"/>
    <property type="evidence" value="ECO:0007669"/>
    <property type="project" value="TreeGrafter"/>
</dbReference>
<dbReference type="Pfam" id="PF01040">
    <property type="entry name" value="UbiA"/>
    <property type="match status" value="1"/>
</dbReference>
<dbReference type="InterPro" id="IPR036412">
    <property type="entry name" value="HAD-like_sf"/>
</dbReference>
<feature type="transmembrane region" description="Helical" evidence="6">
    <location>
        <begin position="357"/>
        <end position="378"/>
    </location>
</feature>
<dbReference type="InterPro" id="IPR039653">
    <property type="entry name" value="Prenyltransferase"/>
</dbReference>
<dbReference type="InterPro" id="IPR044878">
    <property type="entry name" value="UbiA_sf"/>
</dbReference>
<proteinExistence type="predicted"/>
<dbReference type="GO" id="GO:0005886">
    <property type="term" value="C:plasma membrane"/>
    <property type="evidence" value="ECO:0007669"/>
    <property type="project" value="TreeGrafter"/>
</dbReference>
<accession>A0A248K1Z0</accession>
<feature type="transmembrane region" description="Helical" evidence="6">
    <location>
        <begin position="384"/>
        <end position="404"/>
    </location>
</feature>
<evidence type="ECO:0000256" key="3">
    <source>
        <dbReference type="ARBA" id="ARBA00022692"/>
    </source>
</evidence>
<feature type="transmembrane region" description="Helical" evidence="6">
    <location>
        <begin position="492"/>
        <end position="515"/>
    </location>
</feature>
<dbReference type="GO" id="GO:0016765">
    <property type="term" value="F:transferase activity, transferring alkyl or aryl (other than methyl) groups"/>
    <property type="evidence" value="ECO:0007669"/>
    <property type="project" value="InterPro"/>
</dbReference>
<dbReference type="InterPro" id="IPR000537">
    <property type="entry name" value="UbiA_prenyltransferase"/>
</dbReference>
<evidence type="ECO:0000313" key="8">
    <source>
        <dbReference type="Proteomes" id="UP000197153"/>
    </source>
</evidence>
<keyword evidence="3 6" id="KW-0812">Transmembrane</keyword>
<evidence type="ECO:0000256" key="6">
    <source>
        <dbReference type="SAM" id="Phobius"/>
    </source>
</evidence>
<keyword evidence="4 6" id="KW-1133">Transmembrane helix</keyword>
<dbReference type="PANTHER" id="PTHR11048">
    <property type="entry name" value="PRENYLTRANSFERASES"/>
    <property type="match status" value="1"/>
</dbReference>
<dbReference type="Proteomes" id="UP000197153">
    <property type="component" value="Chromosome 3"/>
</dbReference>
<comment type="subcellular location">
    <subcellularLocation>
        <location evidence="1">Membrane</location>
        <topology evidence="1">Multi-pass membrane protein</topology>
    </subcellularLocation>
</comment>
<dbReference type="SUPFAM" id="SSF56784">
    <property type="entry name" value="HAD-like"/>
    <property type="match status" value="1"/>
</dbReference>
<evidence type="ECO:0000256" key="5">
    <source>
        <dbReference type="ARBA" id="ARBA00023136"/>
    </source>
</evidence>
<dbReference type="NCBIfam" id="NF006088">
    <property type="entry name" value="PRK08238.1"/>
    <property type="match status" value="1"/>
</dbReference>
<dbReference type="CDD" id="cd13963">
    <property type="entry name" value="PT_UbiA_2"/>
    <property type="match status" value="1"/>
</dbReference>
<feature type="transmembrane region" description="Helical" evidence="6">
    <location>
        <begin position="303"/>
        <end position="322"/>
    </location>
</feature>
<organism evidence="7 8">
    <name type="scientific">Nitrospirillum viridazoti CBAmc</name>
    <dbReference type="NCBI Taxonomy" id="1441467"/>
    <lineage>
        <taxon>Bacteria</taxon>
        <taxon>Pseudomonadati</taxon>
        <taxon>Pseudomonadota</taxon>
        <taxon>Alphaproteobacteria</taxon>
        <taxon>Rhodospirillales</taxon>
        <taxon>Azospirillaceae</taxon>
        <taxon>Nitrospirillum</taxon>
        <taxon>Nitrospirillum viridazoti</taxon>
    </lineage>
</organism>
<dbReference type="KEGG" id="nao:Y958_28295"/>
<dbReference type="AlphaFoldDB" id="A0A248K1Z0"/>
<reference evidence="7 8" key="1">
    <citation type="submission" date="2017-06" db="EMBL/GenBank/DDBJ databases">
        <title>Complete genome sequence of Nitrospirillum amazonense strain CBAmC, an endophytic nitrogen-fixing and plant growth-promoting bacterium, isolated from sugarcane.</title>
        <authorList>
            <person name="Schwab S."/>
            <person name="dos Santos Teixeira K.R."/>
            <person name="Simoes Araujo J.L."/>
            <person name="Soares Vidal M."/>
            <person name="Borges de Freitas H.R."/>
            <person name="Rivello Crivelaro A.L."/>
            <person name="Bueno de Camargo Nunes A."/>
            <person name="dos Santos C.M."/>
            <person name="Palmeira da Silva Rosa D."/>
            <person name="da Silva Padilha D."/>
            <person name="da Silva E."/>
            <person name="Araujo Terra L."/>
            <person name="Soares Mendes V."/>
            <person name="Farinelli L."/>
            <person name="Magalhaes Cruz L."/>
            <person name="Baldani J.I."/>
        </authorList>
    </citation>
    <scope>NUCLEOTIDE SEQUENCE [LARGE SCALE GENOMIC DNA]</scope>
    <source>
        <strain evidence="7 8">CBAmC</strain>
    </source>
</reference>
<feature type="transmembrane region" description="Helical" evidence="6">
    <location>
        <begin position="427"/>
        <end position="450"/>
    </location>
</feature>
<dbReference type="InterPro" id="IPR023214">
    <property type="entry name" value="HAD_sf"/>
</dbReference>
<dbReference type="EMBL" id="CP022112">
    <property type="protein sequence ID" value="ASG24741.1"/>
    <property type="molecule type" value="Genomic_DNA"/>
</dbReference>
<keyword evidence="5 6" id="KW-0472">Membrane</keyword>
<dbReference type="Gene3D" id="1.10.357.140">
    <property type="entry name" value="UbiA prenyltransferase"/>
    <property type="match status" value="1"/>
</dbReference>
<evidence type="ECO:0000256" key="1">
    <source>
        <dbReference type="ARBA" id="ARBA00004141"/>
    </source>
</evidence>
<dbReference type="Gene3D" id="3.40.50.1000">
    <property type="entry name" value="HAD superfamily/HAD-like"/>
    <property type="match status" value="1"/>
</dbReference>
<name>A0A248K1Z0_9PROT</name>
<keyword evidence="8" id="KW-1185">Reference proteome</keyword>
<protein>
    <recommendedName>
        <fullName evidence="9">Prenyltransferase</fullName>
    </recommendedName>
</protein>
<evidence type="ECO:0000313" key="7">
    <source>
        <dbReference type="EMBL" id="ASG24741.1"/>
    </source>
</evidence>
<keyword evidence="2" id="KW-1003">Cell membrane</keyword>
<feature type="transmembrane region" description="Helical" evidence="6">
    <location>
        <begin position="462"/>
        <end position="480"/>
    </location>
</feature>